<dbReference type="SUPFAM" id="SSF53335">
    <property type="entry name" value="S-adenosyl-L-methionine-dependent methyltransferases"/>
    <property type="match status" value="1"/>
</dbReference>
<dbReference type="InterPro" id="IPR029063">
    <property type="entry name" value="SAM-dependent_MTases_sf"/>
</dbReference>
<evidence type="ECO:0000313" key="2">
    <source>
        <dbReference type="EMBL" id="GAA0467210.1"/>
    </source>
</evidence>
<keyword evidence="3" id="KW-1185">Reference proteome</keyword>
<name>A0ABN1A4D2_9ACTN</name>
<dbReference type="InterPro" id="IPR041698">
    <property type="entry name" value="Methyltransf_25"/>
</dbReference>
<dbReference type="Gene3D" id="3.40.50.150">
    <property type="entry name" value="Vaccinia Virus protein VP39"/>
    <property type="match status" value="1"/>
</dbReference>
<organism evidence="2 3">
    <name type="scientific">Streptomyces stramineus</name>
    <dbReference type="NCBI Taxonomy" id="173861"/>
    <lineage>
        <taxon>Bacteria</taxon>
        <taxon>Bacillati</taxon>
        <taxon>Actinomycetota</taxon>
        <taxon>Actinomycetes</taxon>
        <taxon>Kitasatosporales</taxon>
        <taxon>Streptomycetaceae</taxon>
        <taxon>Streptomyces</taxon>
    </lineage>
</organism>
<evidence type="ECO:0000259" key="1">
    <source>
        <dbReference type="Pfam" id="PF13649"/>
    </source>
</evidence>
<protein>
    <recommendedName>
        <fullName evidence="1">Methyltransferase domain-containing protein</fullName>
    </recommendedName>
</protein>
<accession>A0ABN1A4D2</accession>
<dbReference type="CDD" id="cd02440">
    <property type="entry name" value="AdoMet_MTases"/>
    <property type="match status" value="1"/>
</dbReference>
<sequence length="250" mass="27233">MRQPCSRFCDMNPVGGYQPLDGQALRERGARGELLVEREGRPAEPTGLRWWLREPRASAPADLRALDLIMEGPVLDIGCSTGRHLEHLMARGIDAEGIDLLEPAVEQAVLHGCRVHLADLWTFRPSRAYRHLLLMGNNLGIAGRLARLPALLDRLAGLLAPGGSVLVSGKDQRAPGPAGAADWSASEGRPYPGDRRIRHLYAGQVGPWFPWLDLDPDTLAARAEEGGFEARIEAGANGLFLATLLLRPRV</sequence>
<feature type="domain" description="Methyltransferase" evidence="1">
    <location>
        <begin position="74"/>
        <end position="163"/>
    </location>
</feature>
<gene>
    <name evidence="2" type="ORF">GCM10009544_31830</name>
</gene>
<dbReference type="Proteomes" id="UP001499895">
    <property type="component" value="Unassembled WGS sequence"/>
</dbReference>
<reference evidence="2 3" key="1">
    <citation type="journal article" date="2019" name="Int. J. Syst. Evol. Microbiol.">
        <title>The Global Catalogue of Microorganisms (GCM) 10K type strain sequencing project: providing services to taxonomists for standard genome sequencing and annotation.</title>
        <authorList>
            <consortium name="The Broad Institute Genomics Platform"/>
            <consortium name="The Broad Institute Genome Sequencing Center for Infectious Disease"/>
            <person name="Wu L."/>
            <person name="Ma J."/>
        </authorList>
    </citation>
    <scope>NUCLEOTIDE SEQUENCE [LARGE SCALE GENOMIC DNA]</scope>
    <source>
        <strain evidence="2 3">JCM 10649</strain>
    </source>
</reference>
<comment type="caution">
    <text evidence="2">The sequence shown here is derived from an EMBL/GenBank/DDBJ whole genome shotgun (WGS) entry which is preliminary data.</text>
</comment>
<dbReference type="EMBL" id="BAAAHB010000031">
    <property type="protein sequence ID" value="GAA0467210.1"/>
    <property type="molecule type" value="Genomic_DNA"/>
</dbReference>
<dbReference type="Pfam" id="PF13649">
    <property type="entry name" value="Methyltransf_25"/>
    <property type="match status" value="1"/>
</dbReference>
<proteinExistence type="predicted"/>
<evidence type="ECO:0000313" key="3">
    <source>
        <dbReference type="Proteomes" id="UP001499895"/>
    </source>
</evidence>